<keyword evidence="4 7" id="KW-0812">Transmembrane</keyword>
<dbReference type="InterPro" id="IPR005524">
    <property type="entry name" value="DUF318"/>
</dbReference>
<feature type="transmembrane region" description="Helical" evidence="7">
    <location>
        <begin position="57"/>
        <end position="83"/>
    </location>
</feature>
<feature type="transmembrane region" description="Helical" evidence="7">
    <location>
        <begin position="122"/>
        <end position="144"/>
    </location>
</feature>
<evidence type="ECO:0000256" key="3">
    <source>
        <dbReference type="ARBA" id="ARBA00022475"/>
    </source>
</evidence>
<evidence type="ECO:0000313" key="9">
    <source>
        <dbReference type="Proteomes" id="UP000295718"/>
    </source>
</evidence>
<dbReference type="STRING" id="1469948.GCA_000732725_02025"/>
<organism evidence="8 9">
    <name type="scientific">Kineothrix alysoides</name>
    <dbReference type="NCBI Taxonomy" id="1469948"/>
    <lineage>
        <taxon>Bacteria</taxon>
        <taxon>Bacillati</taxon>
        <taxon>Bacillota</taxon>
        <taxon>Clostridia</taxon>
        <taxon>Lachnospirales</taxon>
        <taxon>Lachnospiraceae</taxon>
        <taxon>Kineothrix</taxon>
    </lineage>
</organism>
<evidence type="ECO:0008006" key="10">
    <source>
        <dbReference type="Google" id="ProtNLM"/>
    </source>
</evidence>
<dbReference type="EMBL" id="SLUO01000008">
    <property type="protein sequence ID" value="TCL57522.1"/>
    <property type="molecule type" value="Genomic_DNA"/>
</dbReference>
<feature type="transmembrane region" description="Helical" evidence="7">
    <location>
        <begin position="215"/>
        <end position="238"/>
    </location>
</feature>
<evidence type="ECO:0000256" key="2">
    <source>
        <dbReference type="ARBA" id="ARBA00006386"/>
    </source>
</evidence>
<keyword evidence="6 7" id="KW-0472">Membrane</keyword>
<evidence type="ECO:0000313" key="8">
    <source>
        <dbReference type="EMBL" id="TCL57522.1"/>
    </source>
</evidence>
<comment type="subcellular location">
    <subcellularLocation>
        <location evidence="1">Cell membrane</location>
        <topology evidence="1">Multi-pass membrane protein</topology>
    </subcellularLocation>
</comment>
<dbReference type="GO" id="GO:0005886">
    <property type="term" value="C:plasma membrane"/>
    <property type="evidence" value="ECO:0007669"/>
    <property type="project" value="UniProtKB-SubCell"/>
</dbReference>
<dbReference type="OrthoDB" id="9810876at2"/>
<feature type="transmembrane region" description="Helical" evidence="7">
    <location>
        <begin position="182"/>
        <end position="200"/>
    </location>
</feature>
<proteinExistence type="inferred from homology"/>
<dbReference type="Proteomes" id="UP000295718">
    <property type="component" value="Unassembled WGS sequence"/>
</dbReference>
<keyword evidence="9" id="KW-1185">Reference proteome</keyword>
<protein>
    <recommendedName>
        <fullName evidence="10">Permease</fullName>
    </recommendedName>
</protein>
<evidence type="ECO:0000256" key="7">
    <source>
        <dbReference type="SAM" id="Phobius"/>
    </source>
</evidence>
<keyword evidence="5 7" id="KW-1133">Transmembrane helix</keyword>
<gene>
    <name evidence="8" type="ORF">EDD76_10857</name>
</gene>
<dbReference type="PANTHER" id="PTHR34184:SF4">
    <property type="entry name" value="UPF0718 PROTEIN YCGR"/>
    <property type="match status" value="1"/>
</dbReference>
<dbReference type="AlphaFoldDB" id="A0A4V2QBR9"/>
<feature type="transmembrane region" description="Helical" evidence="7">
    <location>
        <begin position="12"/>
        <end position="37"/>
    </location>
</feature>
<accession>A0A4V2QBR9</accession>
<evidence type="ECO:0000256" key="6">
    <source>
        <dbReference type="ARBA" id="ARBA00023136"/>
    </source>
</evidence>
<reference evidence="8 9" key="1">
    <citation type="submission" date="2019-03" db="EMBL/GenBank/DDBJ databases">
        <title>Genomic Encyclopedia of Type Strains, Phase IV (KMG-IV): sequencing the most valuable type-strain genomes for metagenomic binning, comparative biology and taxonomic classification.</title>
        <authorList>
            <person name="Goeker M."/>
        </authorList>
    </citation>
    <scope>NUCLEOTIDE SEQUENCE [LARGE SCALE GENOMIC DNA]</scope>
    <source>
        <strain evidence="8 9">DSM 100556</strain>
    </source>
</reference>
<sequence length="298" mass="32984">MIDILHREFIYLWYYFSIQLNQIFGYWLFGMVIGSVVSVFGKERIHSLFSGLKDKRMGVLGIVPACLLGMASPLCMYGTIPIAASFSAKGMRDDWLAAFMMSSILLNPQLVIYSVALGTKALIVRISACFLCGIVAGLLVHIFCRETSFFNFSSIAEVKSRDTDPNILLRLLKNFGRNVKATWLYFLLGIVLSALFQRYVPTDAFVKLFGNNEGFGVLMAATIGVPLYMCGGGTIPLLQQWLYDGMSMGSAAAFMLTGPATKITNLGAVKIVLGVRQFILYLLYVIFFAFITGLIINI</sequence>
<evidence type="ECO:0000256" key="5">
    <source>
        <dbReference type="ARBA" id="ARBA00022989"/>
    </source>
</evidence>
<dbReference type="PANTHER" id="PTHR34184">
    <property type="entry name" value="UPF0718 PROTEIN YCGR"/>
    <property type="match status" value="1"/>
</dbReference>
<feature type="transmembrane region" description="Helical" evidence="7">
    <location>
        <begin position="278"/>
        <end position="296"/>
    </location>
</feature>
<dbReference type="Pfam" id="PF03773">
    <property type="entry name" value="ArsP_1"/>
    <property type="match status" value="1"/>
</dbReference>
<comment type="caution">
    <text evidence="8">The sequence shown here is derived from an EMBL/GenBank/DDBJ whole genome shotgun (WGS) entry which is preliminary data.</text>
</comment>
<dbReference type="InterPro" id="IPR052923">
    <property type="entry name" value="UPF0718"/>
</dbReference>
<dbReference type="RefSeq" id="WP_031390718.1">
    <property type="nucleotide sequence ID" value="NZ_JPNB01000001.1"/>
</dbReference>
<comment type="similarity">
    <text evidence="2">Belongs to the UPF0718 family.</text>
</comment>
<feature type="transmembrane region" description="Helical" evidence="7">
    <location>
        <begin position="95"/>
        <end position="116"/>
    </location>
</feature>
<evidence type="ECO:0000256" key="4">
    <source>
        <dbReference type="ARBA" id="ARBA00022692"/>
    </source>
</evidence>
<evidence type="ECO:0000256" key="1">
    <source>
        <dbReference type="ARBA" id="ARBA00004651"/>
    </source>
</evidence>
<keyword evidence="3" id="KW-1003">Cell membrane</keyword>
<name>A0A4V2QBR9_9FIRM</name>